<dbReference type="InterPro" id="IPR011430">
    <property type="entry name" value="UTP20_N"/>
</dbReference>
<reference evidence="2" key="1">
    <citation type="submission" date="2021-06" db="EMBL/GenBank/DDBJ databases">
        <title>Parelaphostrongylus tenuis whole genome reference sequence.</title>
        <authorList>
            <person name="Garwood T.J."/>
            <person name="Larsen P.A."/>
            <person name="Fountain-Jones N.M."/>
            <person name="Garbe J.R."/>
            <person name="Macchietto M.G."/>
            <person name="Kania S.A."/>
            <person name="Gerhold R.W."/>
            <person name="Richards J.E."/>
            <person name="Wolf T.M."/>
        </authorList>
    </citation>
    <scope>NUCLEOTIDE SEQUENCE</scope>
    <source>
        <strain evidence="2">MNPRO001-30</strain>
        <tissue evidence="2">Meninges</tissue>
    </source>
</reference>
<dbReference type="EMBL" id="JAHQIW010005696">
    <property type="protein sequence ID" value="KAJ1366904.1"/>
    <property type="molecule type" value="Genomic_DNA"/>
</dbReference>
<dbReference type="AlphaFoldDB" id="A0AAD5WE29"/>
<protein>
    <recommendedName>
        <fullName evidence="1">U3 small nucleolar RNA-associated protein 20 N-terminal domain-containing protein</fullName>
    </recommendedName>
</protein>
<evidence type="ECO:0000313" key="2">
    <source>
        <dbReference type="EMBL" id="KAJ1366904.1"/>
    </source>
</evidence>
<dbReference type="Proteomes" id="UP001196413">
    <property type="component" value="Unassembled WGS sequence"/>
</dbReference>
<evidence type="ECO:0000313" key="3">
    <source>
        <dbReference type="Proteomes" id="UP001196413"/>
    </source>
</evidence>
<dbReference type="Pfam" id="PF07539">
    <property type="entry name" value="UTP20_N"/>
    <property type="match status" value="1"/>
</dbReference>
<feature type="domain" description="U3 small nucleolar RNA-associated protein 20 N-terminal" evidence="1">
    <location>
        <begin position="1"/>
        <end position="50"/>
    </location>
</feature>
<organism evidence="2 3">
    <name type="scientific">Parelaphostrongylus tenuis</name>
    <name type="common">Meningeal worm</name>
    <dbReference type="NCBI Taxonomy" id="148309"/>
    <lineage>
        <taxon>Eukaryota</taxon>
        <taxon>Metazoa</taxon>
        <taxon>Ecdysozoa</taxon>
        <taxon>Nematoda</taxon>
        <taxon>Chromadorea</taxon>
        <taxon>Rhabditida</taxon>
        <taxon>Rhabditina</taxon>
        <taxon>Rhabditomorpha</taxon>
        <taxon>Strongyloidea</taxon>
        <taxon>Metastrongylidae</taxon>
        <taxon>Parelaphostrongylus</taxon>
    </lineage>
</organism>
<keyword evidence="3" id="KW-1185">Reference proteome</keyword>
<proteinExistence type="predicted"/>
<accession>A0AAD5WE29</accession>
<comment type="caution">
    <text evidence="2">The sequence shown here is derived from an EMBL/GenBank/DDBJ whole genome shotgun (WGS) entry which is preliminary data.</text>
</comment>
<evidence type="ECO:0000259" key="1">
    <source>
        <dbReference type="Pfam" id="PF07539"/>
    </source>
</evidence>
<name>A0AAD5WE29_PARTN</name>
<sequence length="58" mass="7002">MYVLLRLLYGKLWAHTKRNVTESRRAAIFRYLGGCRPDELLDFMKILFRTNFESYRDG</sequence>
<gene>
    <name evidence="2" type="ORF">KIN20_027695</name>
</gene>